<dbReference type="GO" id="GO:0016620">
    <property type="term" value="F:oxidoreductase activity, acting on the aldehyde or oxo group of donors, NAD or NADP as acceptor"/>
    <property type="evidence" value="ECO:0007669"/>
    <property type="project" value="InterPro"/>
</dbReference>
<evidence type="ECO:0000313" key="8">
    <source>
        <dbReference type="Proteomes" id="UP000064715"/>
    </source>
</evidence>
<dbReference type="InterPro" id="IPR016162">
    <property type="entry name" value="Ald_DH_N"/>
</dbReference>
<sequence>MNHSPYTDFVGQYINGQSCRGGSARTLLVNNPYTGETIAELCLASLDDLERACQTANAAHASWARTLPTDRSAVFLRAAQIMQNRREEIINWIIRESGSTRMKASMEWDAVRNGMLEAATLPSRMAGRIMPVDIVDKESRVYRKPLGIIGVISPWNWPMHLSHRSVAPALALGNAVVLKPSQETPISGGLLLARIYEEAGLPAGLLNVLVGNNNEIGDAFVQHPKLRFISFTGSNNVGRHINTQISSGSTLKHVALELGGNAPIVVLDDADLEQAVHAAVVGRFLHQGQICMSANRIIVDGSLYHDFIQLFVERVSRLKFGNPEEEDTVIGPLINNRQLEGAVAHIARARADGLPLLLGGSPQGLVLPPHVFAPVSNDSALAQTELFSPIAPVIRADNEHHALQMANATEYGLSGSVFTRDEGRGLRFAQQLEAGMVHINDIPANDCPNSMFGGVKNSGLGRFNGDWIIEAFTTDYWISVQHAPRPYPF</sequence>
<dbReference type="PANTHER" id="PTHR42986">
    <property type="entry name" value="BENZALDEHYDE DEHYDROGENASE YFMT"/>
    <property type="match status" value="1"/>
</dbReference>
<dbReference type="InterPro" id="IPR016163">
    <property type="entry name" value="Ald_DH_C"/>
</dbReference>
<dbReference type="EMBL" id="LRCR01000010">
    <property type="protein sequence ID" value="KUQ84825.1"/>
    <property type="molecule type" value="Genomic_DNA"/>
</dbReference>
<proteinExistence type="inferred from homology"/>
<organism evidence="7 8">
    <name type="scientific">Enterobacter genomosp. O</name>
    <dbReference type="NCBI Taxonomy" id="2364150"/>
    <lineage>
        <taxon>Bacteria</taxon>
        <taxon>Pseudomonadati</taxon>
        <taxon>Pseudomonadota</taxon>
        <taxon>Gammaproteobacteria</taxon>
        <taxon>Enterobacterales</taxon>
        <taxon>Enterobacteriaceae</taxon>
        <taxon>Enterobacter</taxon>
        <taxon>Enterobacter cloacae complex</taxon>
        <taxon>Enterobacter cloacae complex clade O</taxon>
    </lineage>
</organism>
<dbReference type="Gene3D" id="3.40.309.10">
    <property type="entry name" value="Aldehyde Dehydrogenase, Chain A, domain 2"/>
    <property type="match status" value="1"/>
</dbReference>
<keyword evidence="2 5" id="KW-0560">Oxidoreductase</keyword>
<evidence type="ECO:0000256" key="3">
    <source>
        <dbReference type="ARBA" id="ARBA00023027"/>
    </source>
</evidence>
<dbReference type="PROSITE" id="PS00687">
    <property type="entry name" value="ALDEHYDE_DEHYDR_GLU"/>
    <property type="match status" value="1"/>
</dbReference>
<dbReference type="RefSeq" id="WP_059310893.1">
    <property type="nucleotide sequence ID" value="NZ_LRCR01000010.1"/>
</dbReference>
<dbReference type="FunFam" id="3.40.309.10:FF:000009">
    <property type="entry name" value="Aldehyde dehydrogenase A"/>
    <property type="match status" value="1"/>
</dbReference>
<comment type="caution">
    <text evidence="7">The sequence shown here is derived from an EMBL/GenBank/DDBJ whole genome shotgun (WGS) entry which is preliminary data.</text>
</comment>
<evidence type="ECO:0000256" key="4">
    <source>
        <dbReference type="PROSITE-ProRule" id="PRU10007"/>
    </source>
</evidence>
<evidence type="ECO:0000313" key="7">
    <source>
        <dbReference type="EMBL" id="KUQ84825.1"/>
    </source>
</evidence>
<protein>
    <submittedName>
        <fullName evidence="7">Aldehyde dehydrogenase</fullName>
    </submittedName>
</protein>
<keyword evidence="3" id="KW-0520">NAD</keyword>
<dbReference type="SUPFAM" id="SSF53720">
    <property type="entry name" value="ALDH-like"/>
    <property type="match status" value="1"/>
</dbReference>
<evidence type="ECO:0000256" key="2">
    <source>
        <dbReference type="ARBA" id="ARBA00023002"/>
    </source>
</evidence>
<dbReference type="Pfam" id="PF00171">
    <property type="entry name" value="Aldedh"/>
    <property type="match status" value="1"/>
</dbReference>
<dbReference type="OrthoDB" id="9812625at2"/>
<dbReference type="InterPro" id="IPR029510">
    <property type="entry name" value="Ald_DH_CS_GLU"/>
</dbReference>
<dbReference type="Proteomes" id="UP000064715">
    <property type="component" value="Unassembled WGS sequence"/>
</dbReference>
<dbReference type="PANTHER" id="PTHR42986:SF1">
    <property type="entry name" value="BENZALDEHYDE DEHYDROGENASE YFMT"/>
    <property type="match status" value="1"/>
</dbReference>
<comment type="similarity">
    <text evidence="1 5">Belongs to the aldehyde dehydrogenase family.</text>
</comment>
<keyword evidence="8" id="KW-1185">Reference proteome</keyword>
<dbReference type="Gene3D" id="3.40.605.10">
    <property type="entry name" value="Aldehyde Dehydrogenase, Chain A, domain 1"/>
    <property type="match status" value="1"/>
</dbReference>
<evidence type="ECO:0000256" key="1">
    <source>
        <dbReference type="ARBA" id="ARBA00009986"/>
    </source>
</evidence>
<dbReference type="InterPro" id="IPR016161">
    <property type="entry name" value="Ald_DH/histidinol_DH"/>
</dbReference>
<gene>
    <name evidence="7" type="ORF">AWI28_15165</name>
</gene>
<feature type="active site" evidence="4">
    <location>
        <position position="257"/>
    </location>
</feature>
<reference evidence="8" key="1">
    <citation type="submission" date="2016-01" db="EMBL/GenBank/DDBJ databases">
        <title>WGS of SAMN04407783.</title>
        <authorList>
            <person name="Adams M."/>
            <person name="Sutton G."/>
            <person name="Nelson K."/>
            <person name="Thaden J."/>
            <person name="Fowler V."/>
            <person name="Mccorrison J."/>
            <person name="Sanka R."/>
            <person name="Brinkac L."/>
            <person name="Nierman W."/>
        </authorList>
    </citation>
    <scope>NUCLEOTIDE SEQUENCE [LARGE SCALE GENOMIC DNA]</scope>
    <source>
        <strain evidence="8">GN04363</strain>
    </source>
</reference>
<evidence type="ECO:0000259" key="6">
    <source>
        <dbReference type="Pfam" id="PF00171"/>
    </source>
</evidence>
<evidence type="ECO:0000256" key="5">
    <source>
        <dbReference type="RuleBase" id="RU003345"/>
    </source>
</evidence>
<dbReference type="InterPro" id="IPR015590">
    <property type="entry name" value="Aldehyde_DH_dom"/>
</dbReference>
<feature type="domain" description="Aldehyde dehydrogenase" evidence="6">
    <location>
        <begin position="25"/>
        <end position="474"/>
    </location>
</feature>
<name>A0A0X4ESZ1_9ENTR</name>
<dbReference type="FunFam" id="3.40.605.10:FF:000007">
    <property type="entry name" value="NAD/NADP-dependent betaine aldehyde dehydrogenase"/>
    <property type="match status" value="1"/>
</dbReference>
<accession>A0A0X4ESZ1</accession>
<dbReference type="AlphaFoldDB" id="A0A0X4ESZ1"/>